<evidence type="ECO:0000313" key="5">
    <source>
        <dbReference type="Proteomes" id="UP000799537"/>
    </source>
</evidence>
<reference evidence="4" key="1">
    <citation type="journal article" date="2020" name="Stud. Mycol.">
        <title>101 Dothideomycetes genomes: a test case for predicting lifestyles and emergence of pathogens.</title>
        <authorList>
            <person name="Haridas S."/>
            <person name="Albert R."/>
            <person name="Binder M."/>
            <person name="Bloem J."/>
            <person name="Labutti K."/>
            <person name="Salamov A."/>
            <person name="Andreopoulos B."/>
            <person name="Baker S."/>
            <person name="Barry K."/>
            <person name="Bills G."/>
            <person name="Bluhm B."/>
            <person name="Cannon C."/>
            <person name="Castanera R."/>
            <person name="Culley D."/>
            <person name="Daum C."/>
            <person name="Ezra D."/>
            <person name="Gonzalez J."/>
            <person name="Henrissat B."/>
            <person name="Kuo A."/>
            <person name="Liang C."/>
            <person name="Lipzen A."/>
            <person name="Lutzoni F."/>
            <person name="Magnuson J."/>
            <person name="Mondo S."/>
            <person name="Nolan M."/>
            <person name="Ohm R."/>
            <person name="Pangilinan J."/>
            <person name="Park H.-J."/>
            <person name="Ramirez L."/>
            <person name="Alfaro M."/>
            <person name="Sun H."/>
            <person name="Tritt A."/>
            <person name="Yoshinaga Y."/>
            <person name="Zwiers L.-H."/>
            <person name="Turgeon B."/>
            <person name="Goodwin S."/>
            <person name="Spatafora J."/>
            <person name="Crous P."/>
            <person name="Grigoriev I."/>
        </authorList>
    </citation>
    <scope>NUCLEOTIDE SEQUENCE</scope>
    <source>
        <strain evidence="4">ATCC 36951</strain>
    </source>
</reference>
<keyword evidence="2" id="KW-0732">Signal</keyword>
<dbReference type="InterPro" id="IPR057965">
    <property type="entry name" value="STEEP1_dom"/>
</dbReference>
<dbReference type="GO" id="GO:0006888">
    <property type="term" value="P:endoplasmic reticulum to Golgi vesicle-mediated transport"/>
    <property type="evidence" value="ECO:0007669"/>
    <property type="project" value="TreeGrafter"/>
</dbReference>
<dbReference type="GO" id="GO:0005737">
    <property type="term" value="C:cytoplasm"/>
    <property type="evidence" value="ECO:0007669"/>
    <property type="project" value="GOC"/>
</dbReference>
<evidence type="ECO:0000313" key="4">
    <source>
        <dbReference type="EMBL" id="KAF2164522.1"/>
    </source>
</evidence>
<comment type="similarity">
    <text evidence="1">Belongs to the STEEP1 family.</text>
</comment>
<name>A0A6A6CF20_ZASCE</name>
<protein>
    <recommendedName>
        <fullName evidence="3">STEEP1 domain-containing protein</fullName>
    </recommendedName>
</protein>
<organism evidence="4 5">
    <name type="scientific">Zasmidium cellare ATCC 36951</name>
    <dbReference type="NCBI Taxonomy" id="1080233"/>
    <lineage>
        <taxon>Eukaryota</taxon>
        <taxon>Fungi</taxon>
        <taxon>Dikarya</taxon>
        <taxon>Ascomycota</taxon>
        <taxon>Pezizomycotina</taxon>
        <taxon>Dothideomycetes</taxon>
        <taxon>Dothideomycetidae</taxon>
        <taxon>Mycosphaerellales</taxon>
        <taxon>Mycosphaerellaceae</taxon>
        <taxon>Zasmidium</taxon>
    </lineage>
</organism>
<dbReference type="EMBL" id="ML993604">
    <property type="protein sequence ID" value="KAF2164522.1"/>
    <property type="molecule type" value="Genomic_DNA"/>
</dbReference>
<keyword evidence="5" id="KW-1185">Reference proteome</keyword>
<dbReference type="Proteomes" id="UP000799537">
    <property type="component" value="Unassembled WGS sequence"/>
</dbReference>
<feature type="domain" description="STEEP1" evidence="3">
    <location>
        <begin position="3"/>
        <end position="118"/>
    </location>
</feature>
<sequence>MAISTHHCLCNALLLTSTLPLSQIPTRQTDSSLICTLTSGHSIAPGEASVLENAVSVDETPVVVKLEDGFEKRYCVRCVRCGLTAGYGLDRGMFEWKREGRREGVVFLLKGGLVRTEDVRLGRKVDEAEVEMVVA</sequence>
<dbReference type="AlphaFoldDB" id="A0A6A6CF20"/>
<proteinExistence type="inferred from homology"/>
<evidence type="ECO:0000256" key="1">
    <source>
        <dbReference type="ARBA" id="ARBA00024205"/>
    </source>
</evidence>
<dbReference type="Pfam" id="PF25809">
    <property type="entry name" value="STEEP1"/>
    <property type="match status" value="1"/>
</dbReference>
<gene>
    <name evidence="4" type="ORF">M409DRAFT_25399</name>
</gene>
<dbReference type="GO" id="GO:0090158">
    <property type="term" value="P:endoplasmic reticulum membrane organization"/>
    <property type="evidence" value="ECO:0007669"/>
    <property type="project" value="TreeGrafter"/>
</dbReference>
<dbReference type="OrthoDB" id="418131at2759"/>
<dbReference type="PANTHER" id="PTHR46355:SF1">
    <property type="entry name" value="STING ER EXIT PROTEIN"/>
    <property type="match status" value="1"/>
</dbReference>
<evidence type="ECO:0000259" key="3">
    <source>
        <dbReference type="Pfam" id="PF25809"/>
    </source>
</evidence>
<dbReference type="GeneID" id="54560942"/>
<dbReference type="RefSeq" id="XP_033665411.1">
    <property type="nucleotide sequence ID" value="XM_033807670.1"/>
</dbReference>
<accession>A0A6A6CF20</accession>
<dbReference type="InterPro" id="IPR029704">
    <property type="entry name" value="STEEP-like"/>
</dbReference>
<dbReference type="PANTHER" id="PTHR46355">
    <property type="entry name" value="UPF0428 PROTEIN CXORF56"/>
    <property type="match status" value="1"/>
</dbReference>
<feature type="signal peptide" evidence="2">
    <location>
        <begin position="1"/>
        <end position="20"/>
    </location>
</feature>
<evidence type="ECO:0000256" key="2">
    <source>
        <dbReference type="SAM" id="SignalP"/>
    </source>
</evidence>
<feature type="chain" id="PRO_5025543715" description="STEEP1 domain-containing protein" evidence="2">
    <location>
        <begin position="21"/>
        <end position="135"/>
    </location>
</feature>